<dbReference type="AlphaFoldDB" id="A0AAN0NG32"/>
<dbReference type="SMART" id="SM00849">
    <property type="entry name" value="Lactamase_B"/>
    <property type="match status" value="1"/>
</dbReference>
<dbReference type="PANTHER" id="PTHR23131">
    <property type="entry name" value="ENDORIBONUCLEASE LACTB2"/>
    <property type="match status" value="1"/>
</dbReference>
<evidence type="ECO:0000313" key="3">
    <source>
        <dbReference type="Proteomes" id="UP001451782"/>
    </source>
</evidence>
<dbReference type="Pfam" id="PF17778">
    <property type="entry name" value="WHD_BLACT"/>
    <property type="match status" value="1"/>
</dbReference>
<protein>
    <submittedName>
        <fullName evidence="2">MBL fold metallo-hydrolase</fullName>
    </submittedName>
</protein>
<dbReference type="EMBL" id="CP151762">
    <property type="protein sequence ID" value="WZU64562.1"/>
    <property type="molecule type" value="Genomic_DNA"/>
</dbReference>
<dbReference type="Pfam" id="PF00753">
    <property type="entry name" value="Lactamase_B"/>
    <property type="match status" value="1"/>
</dbReference>
<dbReference type="Proteomes" id="UP001451782">
    <property type="component" value="Chromosome"/>
</dbReference>
<dbReference type="KEGG" id="yag:AABB28_04585"/>
<proteinExistence type="predicted"/>
<dbReference type="RefSeq" id="WP_342070926.1">
    <property type="nucleotide sequence ID" value="NZ_CP151762.1"/>
</dbReference>
<dbReference type="InterPro" id="IPR041516">
    <property type="entry name" value="LACTB2_WH"/>
</dbReference>
<accession>A0AAN0NG32</accession>
<dbReference type="InterPro" id="IPR036388">
    <property type="entry name" value="WH-like_DNA-bd_sf"/>
</dbReference>
<organism evidence="2 3">
    <name type="scientific">Yoonia algicola</name>
    <dbReference type="NCBI Taxonomy" id="3137368"/>
    <lineage>
        <taxon>Bacteria</taxon>
        <taxon>Pseudomonadati</taxon>
        <taxon>Pseudomonadota</taxon>
        <taxon>Alphaproteobacteria</taxon>
        <taxon>Rhodobacterales</taxon>
        <taxon>Paracoccaceae</taxon>
        <taxon>Yoonia</taxon>
    </lineage>
</organism>
<evidence type="ECO:0000259" key="1">
    <source>
        <dbReference type="SMART" id="SM00849"/>
    </source>
</evidence>
<dbReference type="InterPro" id="IPR050662">
    <property type="entry name" value="Sec-metab_biosynth-thioest"/>
</dbReference>
<dbReference type="InterPro" id="IPR036866">
    <property type="entry name" value="RibonucZ/Hydroxyglut_hydro"/>
</dbReference>
<keyword evidence="3" id="KW-1185">Reference proteome</keyword>
<gene>
    <name evidence="2" type="ORF">AABB28_04585</name>
</gene>
<dbReference type="PANTHER" id="PTHR23131:SF0">
    <property type="entry name" value="ENDORIBONUCLEASE LACTB2"/>
    <property type="match status" value="1"/>
</dbReference>
<name>A0AAN0NG32_9RHOB</name>
<evidence type="ECO:0000313" key="2">
    <source>
        <dbReference type="EMBL" id="WZU64562.1"/>
    </source>
</evidence>
<dbReference type="CDD" id="cd16278">
    <property type="entry name" value="metallo-hydrolase-like_MBL-fold"/>
    <property type="match status" value="1"/>
</dbReference>
<feature type="domain" description="Metallo-beta-lactamase" evidence="1">
    <location>
        <begin position="33"/>
        <end position="212"/>
    </location>
</feature>
<dbReference type="Gene3D" id="1.10.10.10">
    <property type="entry name" value="Winged helix-like DNA-binding domain superfamily/Winged helix DNA-binding domain"/>
    <property type="match status" value="1"/>
</dbReference>
<dbReference type="Gene3D" id="3.60.15.10">
    <property type="entry name" value="Ribonuclease Z/Hydroxyacylglutathione hydrolase-like"/>
    <property type="match status" value="1"/>
</dbReference>
<sequence length="300" mass="31453">MSQSAPAAGVPVALADDLQLVLAPNPSPMTYWGTNTYLLGRETLAIIDPGPDDPAHLAALIAAIAGRTVSHILLTHSHLDHSPLAGPLGAHFGAPTYAFGDSSAGRSAVMQKLAREGLAGGGEGIDHAFVPVCCVKDREVLNGAWGRITALHTPGHIGNHLCFAWKDAIFTGDHVMGWASSLVSPPDGDLSDFMASCTKLQDCDARIYYPGHGAPITDPAARVAWLIQHRKNREAQILAALANTAATPHAITTAVYQDVAPGLRKAAERNVFAHLVDLHERGKVTAAPQLATGASFALKS</sequence>
<dbReference type="SUPFAM" id="SSF56281">
    <property type="entry name" value="Metallo-hydrolase/oxidoreductase"/>
    <property type="match status" value="1"/>
</dbReference>
<reference evidence="2 3" key="1">
    <citation type="submission" date="2024-04" db="EMBL/GenBank/DDBJ databases">
        <title>Phylogenomic analyses of a clade within the roseobacter group suggest taxonomic reassignments of species of the genera Aestuariivita, Citreicella, Loktanella, Nautella, Pelagibaca, Ruegeria, Thalassobius, Thiobacimonas and Tropicibacter, and the proposal o.</title>
        <authorList>
            <person name="Jeon C.O."/>
        </authorList>
    </citation>
    <scope>NUCLEOTIDE SEQUENCE [LARGE SCALE GENOMIC DNA]</scope>
    <source>
        <strain evidence="2 3">G8-12</strain>
    </source>
</reference>
<dbReference type="InterPro" id="IPR001279">
    <property type="entry name" value="Metallo-B-lactamas"/>
</dbReference>